<proteinExistence type="predicted"/>
<evidence type="ECO:0008006" key="4">
    <source>
        <dbReference type="Google" id="ProtNLM"/>
    </source>
</evidence>
<evidence type="ECO:0000313" key="2">
    <source>
        <dbReference type="EMBL" id="ORA79639.1"/>
    </source>
</evidence>
<accession>A0ABX3SP02</accession>
<keyword evidence="1" id="KW-0732">Signal</keyword>
<name>A0ABX3SP02_MYCMA</name>
<evidence type="ECO:0000313" key="3">
    <source>
        <dbReference type="Proteomes" id="UP000243140"/>
    </source>
</evidence>
<feature type="signal peptide" evidence="1">
    <location>
        <begin position="1"/>
        <end position="26"/>
    </location>
</feature>
<comment type="caution">
    <text evidence="2">The sequence shown here is derived from an EMBL/GenBank/DDBJ whole genome shotgun (WGS) entry which is preliminary data.</text>
</comment>
<keyword evidence="3" id="KW-1185">Reference proteome</keyword>
<sequence>MGQVAVFGVAKVAALAALLAIPAAGAAVSAHAEPGPPDPGYCTTHSMDAGCPITSPADPRCNANPAAAGCMGGAPIGPADPRCIAMPTGVCAGGPYDPTPR</sequence>
<dbReference type="Proteomes" id="UP000243140">
    <property type="component" value="Unassembled WGS sequence"/>
</dbReference>
<evidence type="ECO:0000256" key="1">
    <source>
        <dbReference type="SAM" id="SignalP"/>
    </source>
</evidence>
<gene>
    <name evidence="2" type="ORF">BST29_18840</name>
</gene>
<protein>
    <recommendedName>
        <fullName evidence="4">Intersectin-EH binding protein Ibp1</fullName>
    </recommendedName>
</protein>
<dbReference type="EMBL" id="MVHV01000021">
    <property type="protein sequence ID" value="ORA79639.1"/>
    <property type="molecule type" value="Genomic_DNA"/>
</dbReference>
<organism evidence="2 3">
    <name type="scientific">Mycobacterium malmoense</name>
    <dbReference type="NCBI Taxonomy" id="1780"/>
    <lineage>
        <taxon>Bacteria</taxon>
        <taxon>Bacillati</taxon>
        <taxon>Actinomycetota</taxon>
        <taxon>Actinomycetes</taxon>
        <taxon>Mycobacteriales</taxon>
        <taxon>Mycobacteriaceae</taxon>
        <taxon>Mycobacterium</taxon>
    </lineage>
</organism>
<feature type="chain" id="PRO_5045933059" description="Intersectin-EH binding protein Ibp1" evidence="1">
    <location>
        <begin position="27"/>
        <end position="101"/>
    </location>
</feature>
<reference evidence="2 3" key="1">
    <citation type="submission" date="2017-02" db="EMBL/GenBank/DDBJ databases">
        <title>The new phylogeny of genus Mycobacterium.</title>
        <authorList>
            <person name="Tortoli E."/>
            <person name="Trovato A."/>
            <person name="Cirillo D.M."/>
        </authorList>
    </citation>
    <scope>NUCLEOTIDE SEQUENCE [LARGE SCALE GENOMIC DNA]</scope>
    <source>
        <strain evidence="2 3">IP1130001</strain>
    </source>
</reference>